<feature type="transmembrane region" description="Helical" evidence="6">
    <location>
        <begin position="1202"/>
        <end position="1218"/>
    </location>
</feature>
<evidence type="ECO:0000256" key="2">
    <source>
        <dbReference type="ARBA" id="ARBA00022692"/>
    </source>
</evidence>
<feature type="compositionally biased region" description="Polar residues" evidence="5">
    <location>
        <begin position="899"/>
        <end position="912"/>
    </location>
</feature>
<keyword evidence="4 6" id="KW-0472">Membrane</keyword>
<feature type="compositionally biased region" description="Polar residues" evidence="5">
    <location>
        <begin position="155"/>
        <end position="167"/>
    </location>
</feature>
<feature type="compositionally biased region" description="Low complexity" evidence="5">
    <location>
        <begin position="264"/>
        <end position="277"/>
    </location>
</feature>
<feature type="region of interest" description="Disordered" evidence="5">
    <location>
        <begin position="591"/>
        <end position="959"/>
    </location>
</feature>
<feature type="compositionally biased region" description="Low complexity" evidence="5">
    <location>
        <begin position="878"/>
        <end position="890"/>
    </location>
</feature>
<dbReference type="Gene3D" id="1.20.1080.10">
    <property type="entry name" value="Glycerol uptake facilitator protein"/>
    <property type="match status" value="1"/>
</dbReference>
<dbReference type="InterPro" id="IPR051883">
    <property type="entry name" value="AQP11/12_channel"/>
</dbReference>
<feature type="compositionally biased region" description="Low complexity" evidence="5">
    <location>
        <begin position="810"/>
        <end position="825"/>
    </location>
</feature>
<feature type="compositionally biased region" description="Polar residues" evidence="5">
    <location>
        <begin position="672"/>
        <end position="683"/>
    </location>
</feature>
<feature type="transmembrane region" description="Helical" evidence="6">
    <location>
        <begin position="12"/>
        <end position="34"/>
    </location>
</feature>
<name>A0ABQ8IZW4_DERPT</name>
<feature type="region of interest" description="Disordered" evidence="5">
    <location>
        <begin position="88"/>
        <end position="120"/>
    </location>
</feature>
<feature type="compositionally biased region" description="Low complexity" evidence="5">
    <location>
        <begin position="612"/>
        <end position="655"/>
    </location>
</feature>
<keyword evidence="3 6" id="KW-1133">Transmembrane helix</keyword>
<dbReference type="InterPro" id="IPR023271">
    <property type="entry name" value="Aquaporin-like"/>
</dbReference>
<feature type="compositionally biased region" description="Low complexity" evidence="5">
    <location>
        <begin position="455"/>
        <end position="468"/>
    </location>
</feature>
<evidence type="ECO:0000256" key="5">
    <source>
        <dbReference type="SAM" id="MobiDB-lite"/>
    </source>
</evidence>
<evidence type="ECO:0000313" key="8">
    <source>
        <dbReference type="Proteomes" id="UP000887458"/>
    </source>
</evidence>
<dbReference type="Proteomes" id="UP000887458">
    <property type="component" value="Unassembled WGS sequence"/>
</dbReference>
<dbReference type="EMBL" id="NJHN03000095">
    <property type="protein sequence ID" value="KAH9415843.1"/>
    <property type="molecule type" value="Genomic_DNA"/>
</dbReference>
<keyword evidence="8" id="KW-1185">Reference proteome</keyword>
<feature type="compositionally biased region" description="Basic and acidic residues" evidence="5">
    <location>
        <begin position="738"/>
        <end position="758"/>
    </location>
</feature>
<evidence type="ECO:0000313" key="7">
    <source>
        <dbReference type="EMBL" id="KAH9415843.1"/>
    </source>
</evidence>
<feature type="compositionally biased region" description="Low complexity" evidence="5">
    <location>
        <begin position="918"/>
        <end position="927"/>
    </location>
</feature>
<organism evidence="7 8">
    <name type="scientific">Dermatophagoides pteronyssinus</name>
    <name type="common">European house dust mite</name>
    <dbReference type="NCBI Taxonomy" id="6956"/>
    <lineage>
        <taxon>Eukaryota</taxon>
        <taxon>Metazoa</taxon>
        <taxon>Ecdysozoa</taxon>
        <taxon>Arthropoda</taxon>
        <taxon>Chelicerata</taxon>
        <taxon>Arachnida</taxon>
        <taxon>Acari</taxon>
        <taxon>Acariformes</taxon>
        <taxon>Sarcoptiformes</taxon>
        <taxon>Astigmata</taxon>
        <taxon>Psoroptidia</taxon>
        <taxon>Analgoidea</taxon>
        <taxon>Pyroglyphidae</taxon>
        <taxon>Dermatophagoidinae</taxon>
        <taxon>Dermatophagoides</taxon>
    </lineage>
</organism>
<dbReference type="SUPFAM" id="SSF81338">
    <property type="entry name" value="Aquaporin-like"/>
    <property type="match status" value="1"/>
</dbReference>
<keyword evidence="2 6" id="KW-0812">Transmembrane</keyword>
<feature type="transmembrane region" description="Helical" evidence="6">
    <location>
        <begin position="1123"/>
        <end position="1145"/>
    </location>
</feature>
<feature type="region of interest" description="Disordered" evidence="5">
    <location>
        <begin position="430"/>
        <end position="549"/>
    </location>
</feature>
<feature type="compositionally biased region" description="Pro residues" evidence="5">
    <location>
        <begin position="252"/>
        <end position="263"/>
    </location>
</feature>
<dbReference type="PANTHER" id="PTHR21191:SF16">
    <property type="entry name" value="AQUAPORIN"/>
    <property type="match status" value="1"/>
</dbReference>
<comment type="subcellular location">
    <subcellularLocation>
        <location evidence="1">Membrane</location>
        <topology evidence="1">Multi-pass membrane protein</topology>
    </subcellularLocation>
</comment>
<feature type="region of interest" description="Disordered" evidence="5">
    <location>
        <begin position="360"/>
        <end position="412"/>
    </location>
</feature>
<feature type="region of interest" description="Disordered" evidence="5">
    <location>
        <begin position="245"/>
        <end position="343"/>
    </location>
</feature>
<feature type="compositionally biased region" description="Low complexity" evidence="5">
    <location>
        <begin position="287"/>
        <end position="301"/>
    </location>
</feature>
<evidence type="ECO:0000256" key="4">
    <source>
        <dbReference type="ARBA" id="ARBA00023136"/>
    </source>
</evidence>
<dbReference type="PANTHER" id="PTHR21191">
    <property type="entry name" value="AQUAPORIN"/>
    <property type="match status" value="1"/>
</dbReference>
<evidence type="ECO:0000256" key="3">
    <source>
        <dbReference type="ARBA" id="ARBA00022989"/>
    </source>
</evidence>
<reference evidence="7 8" key="2">
    <citation type="journal article" date="2022" name="Mol. Biol. Evol.">
        <title>Comparative Genomics Reveals Insights into the Divergent Evolution of Astigmatic Mites and Household Pest Adaptations.</title>
        <authorList>
            <person name="Xiong Q."/>
            <person name="Wan A.T."/>
            <person name="Liu X."/>
            <person name="Fung C.S."/>
            <person name="Xiao X."/>
            <person name="Malainual N."/>
            <person name="Hou J."/>
            <person name="Wang L."/>
            <person name="Wang M."/>
            <person name="Yang K.Y."/>
            <person name="Cui Y."/>
            <person name="Leung E.L."/>
            <person name="Nong W."/>
            <person name="Shin S.K."/>
            <person name="Au S.W."/>
            <person name="Jeong K.Y."/>
            <person name="Chew F.T."/>
            <person name="Hui J.H."/>
            <person name="Leung T.F."/>
            <person name="Tungtrongchitr A."/>
            <person name="Zhong N."/>
            <person name="Liu Z."/>
            <person name="Tsui S.K."/>
        </authorList>
    </citation>
    <scope>NUCLEOTIDE SEQUENCE [LARGE SCALE GENOMIC DNA]</scope>
    <source>
        <strain evidence="7">Derp</strain>
    </source>
</reference>
<evidence type="ECO:0000256" key="6">
    <source>
        <dbReference type="SAM" id="Phobius"/>
    </source>
</evidence>
<proteinExistence type="predicted"/>
<feature type="compositionally biased region" description="Low complexity" evidence="5">
    <location>
        <begin position="759"/>
        <end position="769"/>
    </location>
</feature>
<feature type="transmembrane region" description="Helical" evidence="6">
    <location>
        <begin position="980"/>
        <end position="996"/>
    </location>
</feature>
<accession>A0ABQ8IZW4</accession>
<evidence type="ECO:0000256" key="1">
    <source>
        <dbReference type="ARBA" id="ARBA00004141"/>
    </source>
</evidence>
<feature type="compositionally biased region" description="Low complexity" evidence="5">
    <location>
        <begin position="313"/>
        <end position="327"/>
    </location>
</feature>
<feature type="compositionally biased region" description="Low complexity" evidence="5">
    <location>
        <begin position="97"/>
        <end position="108"/>
    </location>
</feature>
<gene>
    <name evidence="7" type="ORF">DERP_000337</name>
</gene>
<protein>
    <submittedName>
        <fullName evidence="7">Uncharacterized protein</fullName>
    </submittedName>
</protein>
<feature type="compositionally biased region" description="Low complexity" evidence="5">
    <location>
        <begin position="515"/>
        <end position="547"/>
    </location>
</feature>
<feature type="transmembrane region" description="Helical" evidence="6">
    <location>
        <begin position="1165"/>
        <end position="1190"/>
    </location>
</feature>
<feature type="compositionally biased region" description="Polar residues" evidence="5">
    <location>
        <begin position="328"/>
        <end position="343"/>
    </location>
</feature>
<feature type="compositionally biased region" description="Polar residues" evidence="5">
    <location>
        <begin position="774"/>
        <end position="783"/>
    </location>
</feature>
<sequence length="1234" mass="136800">MVLRDFQYLCQSILSVSYIFLPAFFSCNCYFFIYDCRSFMNMIPHRTQFIIIVAILAAVIIDSSANSQDYSHHHDSKNDEIVSFELPTNTDTHNHQHNQQQLKSQHQQPEVSPPVKRQISNNPNYQYYSFELPNTNTTNFQLPPVEDHFIHYKQPQSQPLREQSQPQPVHRHHSPLPSNHNQQPQQQQQSQYQPQPQYVQSQPKSTNYQDQFNSIRRYPQFQQNQPLTNNEPLISVISGANQFHPSQSVSWNPPPTHFPPPPLSSQQSSSALNSAPPVLDTIRNAPQSSSQLSFVPSSSQSNANQFNGHLVDSSNNQRTNSRSQSQSFPSTLSPTQPSESSTQLPLAYPFQYEDLQSNKSRINFRPGDHNLLAPLAESSPPESTPLPNRSTVPPSSTPSSVQSTSKASNSSDHKKDDVVIYYYYYYDDDKNAKNDPNNGLDAIPSLEGFDGGVSGQSQPSSQSQSNVGKPPGKIVVKQPGDSPIKMTDPHSGANVKPLDISAILNPSAPNSENRPPTQSQQSQSSTPPQIQQTQPQQSQPSILPQITNHTNLVSNIFRYGNQQQPQSPSTSTSQAPPQLPAHFEAEKIQPHPIEKLPEPQIPTNTAAPALVSRPSTSQQFSPTSSARPRYTTTTTTTTTTTAMPSTAEASTTTESPSRRRFGNRRPGFGAPNRSTPSYRNRLSTTTTTTTTTPAPQRTFTRAPPVNFNPASVNIRRNRPLANNRFRRPQRPGFGSPVNDERHSGDDQHGNGDGGEQHHSSTSTTTTTTTAAPYRTTQDQSSATPRRFGNRGRYGGRGSYQPQPSTGRQNTEASSSTTETALQSTTKRPSVYASRNRPQLRGGAGRLPFLRNRNRNQPEEQPAISSTTETPVAASVSAQSDDQNNSGGNDDATSAAANEPSLQSGGDSDSESQPAPGEPSSSSLPSSSTERPRIGNGRQRPTLFGNRPKPNLFGRRAPTPAQNFHQLSPEMAIQITIEDHFIPYLVLIFNVLIVYLVRSISIRILPSSIYQIVNELISTIELCACCAELGPVWELHGNYGIAIALFFLCVWWCQVWGDAEACPCGPVEEMFIAGRSITSPDLMRKLFGQLLGAWLTWKYTSWIWCWHLTEQHHHLHEAPCEASLYVSPLYGALIEGLITFISRIVALESDNWNHFMSTVANSMTSVLLVLFALNTTGGFFNPILASALMIGCKGHTYWEHFQVYWFGAMIGSLLARWIHDNLLDSTKINKNNKYD</sequence>
<feature type="compositionally biased region" description="Polar residues" evidence="5">
    <location>
        <begin position="799"/>
        <end position="809"/>
    </location>
</feature>
<feature type="region of interest" description="Disordered" evidence="5">
    <location>
        <begin position="155"/>
        <end position="207"/>
    </location>
</feature>
<reference evidence="7 8" key="1">
    <citation type="journal article" date="2018" name="J. Allergy Clin. Immunol.">
        <title>High-quality assembly of Dermatophagoides pteronyssinus genome and transcriptome reveals a wide range of novel allergens.</title>
        <authorList>
            <person name="Liu X.Y."/>
            <person name="Yang K.Y."/>
            <person name="Wang M.Q."/>
            <person name="Kwok J.S."/>
            <person name="Zeng X."/>
            <person name="Yang Z."/>
            <person name="Xiao X.J."/>
            <person name="Lau C.P."/>
            <person name="Li Y."/>
            <person name="Huang Z.M."/>
            <person name="Ba J.G."/>
            <person name="Yim A.K."/>
            <person name="Ouyang C.Y."/>
            <person name="Ngai S.M."/>
            <person name="Chan T.F."/>
            <person name="Leung E.L."/>
            <person name="Liu L."/>
            <person name="Liu Z.G."/>
            <person name="Tsui S.K."/>
        </authorList>
    </citation>
    <scope>NUCLEOTIDE SEQUENCE [LARGE SCALE GENOMIC DNA]</scope>
    <source>
        <strain evidence="7">Derp</strain>
    </source>
</reference>
<dbReference type="PROSITE" id="PS51257">
    <property type="entry name" value="PROKAR_LIPOPROTEIN"/>
    <property type="match status" value="1"/>
</dbReference>
<comment type="caution">
    <text evidence="7">The sequence shown here is derived from an EMBL/GenBank/DDBJ whole genome shotgun (WGS) entry which is preliminary data.</text>
</comment>
<feature type="compositionally biased region" description="Low complexity" evidence="5">
    <location>
        <begin position="390"/>
        <end position="405"/>
    </location>
</feature>
<feature type="compositionally biased region" description="Low complexity" evidence="5">
    <location>
        <begin position="182"/>
        <end position="203"/>
    </location>
</feature>